<dbReference type="InterPro" id="IPR051202">
    <property type="entry name" value="Peptidase_C40"/>
</dbReference>
<dbReference type="SUPFAM" id="SSF47090">
    <property type="entry name" value="PGBD-like"/>
    <property type="match status" value="2"/>
</dbReference>
<dbReference type="Gene3D" id="3.90.1720.10">
    <property type="entry name" value="endopeptidase domain like (from Nostoc punctiforme)"/>
    <property type="match status" value="1"/>
</dbReference>
<protein>
    <submittedName>
        <fullName evidence="7">NlpC/P60 family protein</fullName>
    </submittedName>
</protein>
<dbReference type="PROSITE" id="PS51935">
    <property type="entry name" value="NLPC_P60"/>
    <property type="match status" value="1"/>
</dbReference>
<dbReference type="RefSeq" id="WP_382397225.1">
    <property type="nucleotide sequence ID" value="NZ_JBHTNH010000002.1"/>
</dbReference>
<evidence type="ECO:0000256" key="5">
    <source>
        <dbReference type="SAM" id="MobiDB-lite"/>
    </source>
</evidence>
<evidence type="ECO:0000256" key="2">
    <source>
        <dbReference type="ARBA" id="ARBA00022670"/>
    </source>
</evidence>
<keyword evidence="2" id="KW-0645">Protease</keyword>
<comment type="caution">
    <text evidence="7">The sequence shown here is derived from an EMBL/GenBank/DDBJ whole genome shotgun (WGS) entry which is preliminary data.</text>
</comment>
<dbReference type="Pfam" id="PF00877">
    <property type="entry name" value="NLPC_P60"/>
    <property type="match status" value="1"/>
</dbReference>
<dbReference type="InterPro" id="IPR000064">
    <property type="entry name" value="NLP_P60_dom"/>
</dbReference>
<keyword evidence="3" id="KW-0378">Hydrolase</keyword>
<dbReference type="InterPro" id="IPR002477">
    <property type="entry name" value="Peptidoglycan-bd-like"/>
</dbReference>
<dbReference type="Proteomes" id="UP001597178">
    <property type="component" value="Unassembled WGS sequence"/>
</dbReference>
<dbReference type="EMBL" id="JBHTNH010000002">
    <property type="protein sequence ID" value="MFD1360518.1"/>
    <property type="molecule type" value="Genomic_DNA"/>
</dbReference>
<dbReference type="SUPFAM" id="SSF54001">
    <property type="entry name" value="Cysteine proteinases"/>
    <property type="match status" value="1"/>
</dbReference>
<dbReference type="InterPro" id="IPR036366">
    <property type="entry name" value="PGBDSf"/>
</dbReference>
<dbReference type="Gene3D" id="1.10.101.10">
    <property type="entry name" value="PGBD-like superfamily/PGBD"/>
    <property type="match status" value="2"/>
</dbReference>
<organism evidence="7 8">
    <name type="scientific">Lentibacillus salinarum</name>
    <dbReference type="NCBI Taxonomy" id="446820"/>
    <lineage>
        <taxon>Bacteria</taxon>
        <taxon>Bacillati</taxon>
        <taxon>Bacillota</taxon>
        <taxon>Bacilli</taxon>
        <taxon>Bacillales</taxon>
        <taxon>Bacillaceae</taxon>
        <taxon>Lentibacillus</taxon>
    </lineage>
</organism>
<dbReference type="Pfam" id="PF01471">
    <property type="entry name" value="PG_binding_1"/>
    <property type="match status" value="2"/>
</dbReference>
<feature type="compositionally biased region" description="Polar residues" evidence="5">
    <location>
        <begin position="189"/>
        <end position="203"/>
    </location>
</feature>
<dbReference type="InterPro" id="IPR036365">
    <property type="entry name" value="PGBD-like_sf"/>
</dbReference>
<keyword evidence="8" id="KW-1185">Reference proteome</keyword>
<evidence type="ECO:0000313" key="8">
    <source>
        <dbReference type="Proteomes" id="UP001597178"/>
    </source>
</evidence>
<reference evidence="8" key="1">
    <citation type="journal article" date="2019" name="Int. J. Syst. Evol. Microbiol.">
        <title>The Global Catalogue of Microorganisms (GCM) 10K type strain sequencing project: providing services to taxonomists for standard genome sequencing and annotation.</title>
        <authorList>
            <consortium name="The Broad Institute Genomics Platform"/>
            <consortium name="The Broad Institute Genome Sequencing Center for Infectious Disease"/>
            <person name="Wu L."/>
            <person name="Ma J."/>
        </authorList>
    </citation>
    <scope>NUCLEOTIDE SEQUENCE [LARGE SCALE GENOMIC DNA]</scope>
    <source>
        <strain evidence="8">CCUG 54822</strain>
    </source>
</reference>
<dbReference type="InterPro" id="IPR038765">
    <property type="entry name" value="Papain-like_cys_pep_sf"/>
</dbReference>
<dbReference type="PANTHER" id="PTHR47053">
    <property type="entry name" value="MUREIN DD-ENDOPEPTIDASE MEPH-RELATED"/>
    <property type="match status" value="1"/>
</dbReference>
<sequence length="353" mass="39594">MLNGPIEHVVKQSVLCTYVLSQPFAFYVDAYPALQNEQLLEAEQLQYGQHGEAVRILQQKLNKLSYFDDNIDGDYGLLTEHALKNFQANHNLNISGQANLKTLNTVIDEEKKQYKDQLEEMSGSIHPGMDVSDVKIVQRALDYFGYYQGEIDGIYGPLTQKALETAEDEHDMELIDHEAIQALYEQEQNTQPNTGNEEQADNTQPDDKAEEKQDTEETVNEASEQEPKQADVTSTQHQQAIEAARAQIGTPYVWGGDSPGGFDCSGFIQYIFQIEGISVPRTVSDMWNFSTQVDSPSVGDLVFFETYKPGPSHMGIYIGDGQFIHAGESRGVEISKLSDTYWDDRYLGTGRVP</sequence>
<proteinExistence type="inferred from homology"/>
<evidence type="ECO:0000313" key="7">
    <source>
        <dbReference type="EMBL" id="MFD1360518.1"/>
    </source>
</evidence>
<evidence type="ECO:0000259" key="6">
    <source>
        <dbReference type="PROSITE" id="PS51935"/>
    </source>
</evidence>
<name>A0ABW3ZQU9_9BACI</name>
<comment type="similarity">
    <text evidence="1">Belongs to the peptidase C40 family.</text>
</comment>
<keyword evidence="4" id="KW-0788">Thiol protease</keyword>
<evidence type="ECO:0000256" key="4">
    <source>
        <dbReference type="ARBA" id="ARBA00022807"/>
    </source>
</evidence>
<dbReference type="PANTHER" id="PTHR47053:SF1">
    <property type="entry name" value="MUREIN DD-ENDOPEPTIDASE MEPH-RELATED"/>
    <property type="match status" value="1"/>
</dbReference>
<evidence type="ECO:0000256" key="1">
    <source>
        <dbReference type="ARBA" id="ARBA00007074"/>
    </source>
</evidence>
<gene>
    <name evidence="7" type="ORF">ACFQ4A_02345</name>
</gene>
<feature type="domain" description="NlpC/P60" evidence="6">
    <location>
        <begin position="234"/>
        <end position="353"/>
    </location>
</feature>
<accession>A0ABW3ZQU9</accession>
<evidence type="ECO:0000256" key="3">
    <source>
        <dbReference type="ARBA" id="ARBA00022801"/>
    </source>
</evidence>
<feature type="region of interest" description="Disordered" evidence="5">
    <location>
        <begin position="189"/>
        <end position="239"/>
    </location>
</feature>